<dbReference type="InterPro" id="IPR009003">
    <property type="entry name" value="Peptidase_S1_PA"/>
</dbReference>
<keyword evidence="4" id="KW-1015">Disulfide bond</keyword>
<evidence type="ECO:0000256" key="5">
    <source>
        <dbReference type="ARBA" id="ARBA00036320"/>
    </source>
</evidence>
<feature type="domain" description="Peptidase S1" evidence="8">
    <location>
        <begin position="21"/>
        <end position="274"/>
    </location>
</feature>
<evidence type="ECO:0000256" key="4">
    <source>
        <dbReference type="ARBA" id="ARBA00023157"/>
    </source>
</evidence>
<comment type="catalytic activity">
    <reaction evidence="5">
        <text>Preferential cleavage: Arg-|-Xaa, Lys-|-Xaa.</text>
        <dbReference type="EC" id="3.4.21.4"/>
    </reaction>
</comment>
<evidence type="ECO:0000256" key="1">
    <source>
        <dbReference type="ARBA" id="ARBA00004239"/>
    </source>
</evidence>
<feature type="chain" id="PRO_5034064314" description="trypsin" evidence="7">
    <location>
        <begin position="19"/>
        <end position="274"/>
    </location>
</feature>
<dbReference type="PROSITE" id="PS50240">
    <property type="entry name" value="TRYPSIN_DOM"/>
    <property type="match status" value="1"/>
</dbReference>
<dbReference type="FunFam" id="2.40.10.10:FF:000005">
    <property type="entry name" value="Serine protease 37"/>
    <property type="match status" value="1"/>
</dbReference>
<dbReference type="PANTHER" id="PTHR24271">
    <property type="entry name" value="KALLIKREIN-RELATED"/>
    <property type="match status" value="1"/>
</dbReference>
<accession>A0A8C4XFF2</accession>
<evidence type="ECO:0000313" key="10">
    <source>
        <dbReference type="Proteomes" id="UP000694620"/>
    </source>
</evidence>
<dbReference type="Ensembl" id="ENSECRT00000028611.1">
    <property type="protein sequence ID" value="ENSECRP00000028025.1"/>
    <property type="gene ID" value="ENSECRG00000018354.1"/>
</dbReference>
<reference evidence="9" key="2">
    <citation type="submission" date="2025-08" db="UniProtKB">
        <authorList>
            <consortium name="Ensembl"/>
        </authorList>
    </citation>
    <scope>IDENTIFICATION</scope>
</reference>
<dbReference type="Gene3D" id="2.40.10.10">
    <property type="entry name" value="Trypsin-like serine proteases"/>
    <property type="match status" value="1"/>
</dbReference>
<evidence type="ECO:0000256" key="7">
    <source>
        <dbReference type="SAM" id="SignalP"/>
    </source>
</evidence>
<protein>
    <recommendedName>
        <fullName evidence="6">trypsin</fullName>
        <ecNumber evidence="6">3.4.21.4</ecNumber>
    </recommendedName>
</protein>
<dbReference type="Pfam" id="PF00089">
    <property type="entry name" value="Trypsin"/>
    <property type="match status" value="1"/>
</dbReference>
<dbReference type="PROSITE" id="PS00134">
    <property type="entry name" value="TRYPSIN_HIS"/>
    <property type="match status" value="1"/>
</dbReference>
<reference evidence="9" key="1">
    <citation type="submission" date="2021-06" db="EMBL/GenBank/DDBJ databases">
        <authorList>
            <consortium name="Wellcome Sanger Institute Data Sharing"/>
        </authorList>
    </citation>
    <scope>NUCLEOTIDE SEQUENCE [LARGE SCALE GENOMIC DNA]</scope>
</reference>
<dbReference type="InterPro" id="IPR001254">
    <property type="entry name" value="Trypsin_dom"/>
</dbReference>
<sequence>MTKSFIFFSMLYLSGVSGVNIIDGTVAVPHSRPYIAFLIITKERQLEMCGGFLIYPNVILTAAHCKGNQSSVQNNKMAITVILGAHYHSKNEKSQQRIPVQKMITHEAYNDMTLENDIMILKLQFNATITKEVKTIRLPSEDDHFGPGTTCLVAGWGLTSFPGNSSNVLREVAVKIKEHCNSASEICARGIDKKGTCYVSEEHFPVCKEQMTKIDFFKHDSGGPLVCPGRNNIPTAVGIVSYMNRENCEDSHGIFGLFFELQILMNMNLLVLNF</sequence>
<dbReference type="GeneTree" id="ENSGT01030000234551"/>
<evidence type="ECO:0000256" key="2">
    <source>
        <dbReference type="ARBA" id="ARBA00022729"/>
    </source>
</evidence>
<dbReference type="GO" id="GO:0006508">
    <property type="term" value="P:proteolysis"/>
    <property type="evidence" value="ECO:0007669"/>
    <property type="project" value="InterPro"/>
</dbReference>
<dbReference type="InterPro" id="IPR018114">
    <property type="entry name" value="TRYPSIN_HIS"/>
</dbReference>
<dbReference type="InterPro" id="IPR001314">
    <property type="entry name" value="Peptidase_S1A"/>
</dbReference>
<feature type="signal peptide" evidence="7">
    <location>
        <begin position="1"/>
        <end position="18"/>
    </location>
</feature>
<keyword evidence="10" id="KW-1185">Reference proteome</keyword>
<dbReference type="Proteomes" id="UP000694620">
    <property type="component" value="Chromosome 12"/>
</dbReference>
<dbReference type="SMART" id="SM00020">
    <property type="entry name" value="Tryp_SPc"/>
    <property type="match status" value="1"/>
</dbReference>
<dbReference type="PANTHER" id="PTHR24271:SF81">
    <property type="entry name" value="GRANZYME B"/>
    <property type="match status" value="1"/>
</dbReference>
<dbReference type="GO" id="GO:0004252">
    <property type="term" value="F:serine-type endopeptidase activity"/>
    <property type="evidence" value="ECO:0007669"/>
    <property type="project" value="UniProtKB-EC"/>
</dbReference>
<dbReference type="PRINTS" id="PR00722">
    <property type="entry name" value="CHYMOTRYPSIN"/>
</dbReference>
<dbReference type="AlphaFoldDB" id="A0A8C4XFF2"/>
<dbReference type="SUPFAM" id="SSF50494">
    <property type="entry name" value="Trypsin-like serine proteases"/>
    <property type="match status" value="1"/>
</dbReference>
<keyword evidence="3" id="KW-0865">Zymogen</keyword>
<evidence type="ECO:0000256" key="3">
    <source>
        <dbReference type="ARBA" id="ARBA00023145"/>
    </source>
</evidence>
<evidence type="ECO:0000313" key="9">
    <source>
        <dbReference type="Ensembl" id="ENSECRP00000028025.1"/>
    </source>
</evidence>
<name>A0A8C4XFF2_ERPCA</name>
<keyword evidence="2 7" id="KW-0732">Signal</keyword>
<dbReference type="InterPro" id="IPR043504">
    <property type="entry name" value="Peptidase_S1_PA_chymotrypsin"/>
</dbReference>
<dbReference type="GO" id="GO:0005576">
    <property type="term" value="C:extracellular region"/>
    <property type="evidence" value="ECO:0007669"/>
    <property type="project" value="UniProtKB-SubCell"/>
</dbReference>
<comment type="subcellular location">
    <subcellularLocation>
        <location evidence="1">Secreted</location>
        <location evidence="1">Extracellular space</location>
    </subcellularLocation>
</comment>
<dbReference type="CDD" id="cd00190">
    <property type="entry name" value="Tryp_SPc"/>
    <property type="match status" value="1"/>
</dbReference>
<evidence type="ECO:0000256" key="6">
    <source>
        <dbReference type="ARBA" id="ARBA00038868"/>
    </source>
</evidence>
<dbReference type="EC" id="3.4.21.4" evidence="6"/>
<evidence type="ECO:0000259" key="8">
    <source>
        <dbReference type="PROSITE" id="PS50240"/>
    </source>
</evidence>
<proteinExistence type="predicted"/>
<organism evidence="9 10">
    <name type="scientific">Erpetoichthys calabaricus</name>
    <name type="common">Rope fish</name>
    <name type="synonym">Calamoichthys calabaricus</name>
    <dbReference type="NCBI Taxonomy" id="27687"/>
    <lineage>
        <taxon>Eukaryota</taxon>
        <taxon>Metazoa</taxon>
        <taxon>Chordata</taxon>
        <taxon>Craniata</taxon>
        <taxon>Vertebrata</taxon>
        <taxon>Euteleostomi</taxon>
        <taxon>Actinopterygii</taxon>
        <taxon>Polypteriformes</taxon>
        <taxon>Polypteridae</taxon>
        <taxon>Erpetoichthys</taxon>
    </lineage>
</organism>
<reference evidence="9" key="3">
    <citation type="submission" date="2025-09" db="UniProtKB">
        <authorList>
            <consortium name="Ensembl"/>
        </authorList>
    </citation>
    <scope>IDENTIFICATION</scope>
</reference>